<gene>
    <name evidence="1" type="ORF">ABE541_18165</name>
</gene>
<dbReference type="Proteomes" id="UP001409291">
    <property type="component" value="Unassembled WGS sequence"/>
</dbReference>
<dbReference type="RefSeq" id="WP_346581968.1">
    <property type="nucleotide sequence ID" value="NZ_JBDJNQ010000009.1"/>
</dbReference>
<sequence length="179" mass="21481">MNRFKKVIDEYFDWDFFWRPSESSKQSKLDERGERFLANHPDLFKKVITDFRSNFPQSEILGFSPFPVEDRCLSFEIKSNTEGTFVICISIFKYLLVWKLYDGEPYTPENYIETGESELIDRIYQLVIKPHVEVEWLYRDEAFLEVKEFNYASDSGPFKDEEEDFETPIFLANLLTRFR</sequence>
<reference evidence="1 2" key="1">
    <citation type="submission" date="2024-04" db="EMBL/GenBank/DDBJ databases">
        <title>WGS of bacteria from Torrens River.</title>
        <authorList>
            <person name="Wyrsch E.R."/>
            <person name="Drigo B."/>
        </authorList>
    </citation>
    <scope>NUCLEOTIDE SEQUENCE [LARGE SCALE GENOMIC DNA]</scope>
    <source>
        <strain evidence="1 2">TWI391</strain>
    </source>
</reference>
<comment type="caution">
    <text evidence="1">The sequence shown here is derived from an EMBL/GenBank/DDBJ whole genome shotgun (WGS) entry which is preliminary data.</text>
</comment>
<accession>A0ABV0BXB2</accession>
<name>A0ABV0BXB2_9SPHI</name>
<protein>
    <submittedName>
        <fullName evidence="1">Uncharacterized protein</fullName>
    </submittedName>
</protein>
<keyword evidence="2" id="KW-1185">Reference proteome</keyword>
<organism evidence="1 2">
    <name type="scientific">Sphingobacterium kitahiroshimense</name>
    <dbReference type="NCBI Taxonomy" id="470446"/>
    <lineage>
        <taxon>Bacteria</taxon>
        <taxon>Pseudomonadati</taxon>
        <taxon>Bacteroidota</taxon>
        <taxon>Sphingobacteriia</taxon>
        <taxon>Sphingobacteriales</taxon>
        <taxon>Sphingobacteriaceae</taxon>
        <taxon>Sphingobacterium</taxon>
    </lineage>
</organism>
<evidence type="ECO:0000313" key="2">
    <source>
        <dbReference type="Proteomes" id="UP001409291"/>
    </source>
</evidence>
<evidence type="ECO:0000313" key="1">
    <source>
        <dbReference type="EMBL" id="MEN5379195.1"/>
    </source>
</evidence>
<proteinExistence type="predicted"/>
<dbReference type="EMBL" id="JBDJNQ010000009">
    <property type="protein sequence ID" value="MEN5379195.1"/>
    <property type="molecule type" value="Genomic_DNA"/>
</dbReference>